<dbReference type="PANTHER" id="PTHR46124">
    <property type="entry name" value="D-AMINOACYL-TRNA DEACYLASE"/>
    <property type="match status" value="1"/>
</dbReference>
<dbReference type="Proteomes" id="UP000821846">
    <property type="component" value="Unassembled WGS sequence"/>
</dbReference>
<dbReference type="PANTHER" id="PTHR46124:SF2">
    <property type="entry name" value="D-AMINOACYL-TRNA DEACYLASE"/>
    <property type="match status" value="1"/>
</dbReference>
<proteinExistence type="predicted"/>
<gene>
    <name evidence="2" type="ORF">HFM93_06000</name>
</gene>
<dbReference type="PIRSF" id="PIRSF005902">
    <property type="entry name" value="DNase_TatD"/>
    <property type="match status" value="1"/>
</dbReference>
<dbReference type="RefSeq" id="WP_173866122.1">
    <property type="nucleotide sequence ID" value="NZ_JAAWUU010000015.1"/>
</dbReference>
<dbReference type="GO" id="GO:0016787">
    <property type="term" value="F:hydrolase activity"/>
    <property type="evidence" value="ECO:0007669"/>
    <property type="project" value="UniProtKB-KW"/>
</dbReference>
<accession>A0ABX2GW72</accession>
<evidence type="ECO:0000313" key="2">
    <source>
        <dbReference type="EMBL" id="NSG29834.1"/>
    </source>
</evidence>
<dbReference type="CDD" id="cd01310">
    <property type="entry name" value="TatD_DNAse"/>
    <property type="match status" value="1"/>
</dbReference>
<dbReference type="Gene3D" id="3.20.20.140">
    <property type="entry name" value="Metal-dependent hydrolases"/>
    <property type="match status" value="1"/>
</dbReference>
<evidence type="ECO:0000256" key="1">
    <source>
        <dbReference type="ARBA" id="ARBA00022801"/>
    </source>
</evidence>
<name>A0ABX2GW72_9FIRM</name>
<dbReference type="PROSITE" id="PS01091">
    <property type="entry name" value="TATD_3"/>
    <property type="match status" value="1"/>
</dbReference>
<dbReference type="InterPro" id="IPR001130">
    <property type="entry name" value="TatD-like"/>
</dbReference>
<dbReference type="Pfam" id="PF01026">
    <property type="entry name" value="TatD_DNase"/>
    <property type="match status" value="1"/>
</dbReference>
<dbReference type="EMBL" id="JAAWUZ010000016">
    <property type="protein sequence ID" value="NSG29834.1"/>
    <property type="molecule type" value="Genomic_DNA"/>
</dbReference>
<organism evidence="2 3">
    <name type="scientific">Faecalicatena fissicatena</name>
    <dbReference type="NCBI Taxonomy" id="290055"/>
    <lineage>
        <taxon>Bacteria</taxon>
        <taxon>Bacillati</taxon>
        <taxon>Bacillota</taxon>
        <taxon>Clostridia</taxon>
        <taxon>Lachnospirales</taxon>
        <taxon>Lachnospiraceae</taxon>
        <taxon>Faecalicatena</taxon>
    </lineage>
</organism>
<reference evidence="2 3" key="1">
    <citation type="journal article" date="2020" name="Cell Host Microbe">
        <title>Functional and Genomic Variation between Human-Derived Isolates of Lachnospiraceae Reveals Inter- and Intra-Species Diversity.</title>
        <authorList>
            <person name="Sorbara M.T."/>
            <person name="Littmann E.R."/>
            <person name="Fontana E."/>
            <person name="Moody T.U."/>
            <person name="Kohout C.E."/>
            <person name="Gjonbalaj M."/>
            <person name="Eaton V."/>
            <person name="Seok R."/>
            <person name="Leiner I.M."/>
            <person name="Pamer E.G."/>
        </authorList>
    </citation>
    <scope>NUCLEOTIDE SEQUENCE [LARGE SCALE GENOMIC DNA]</scope>
    <source>
        <strain evidence="2 3">MSK.14.16</strain>
    </source>
</reference>
<dbReference type="InterPro" id="IPR032466">
    <property type="entry name" value="Metal_Hydrolase"/>
</dbReference>
<sequence length="289" mass="32890">MLSDSHIHLSHPLFDGEVTCVNTEGSDETLVTANRDVLVDKMKKAGIAFCVEPAIELESNARILQYAGRYSDFLYPAIGLHPTRSFQTKWKYRKELEDLSKNTSVVAIGELGLDYHYERKKQHRMKQMAWFVWQLYLADQRQLPVILHIRLADRDAIRILRCFKKKLHGGVCHCFCGTAELAKIYTGEFGLLLGIGGSLLQKNQKELEEAVRETPLEFLLLETDAPYIKPKKPENVSGKKWKKARNTSLIIPDIAERIAKIKGISVSEVEKVTTENARKLFGIQDYTDG</sequence>
<comment type="caution">
    <text evidence="2">The sequence shown here is derived from an EMBL/GenBank/DDBJ whole genome shotgun (WGS) entry which is preliminary data.</text>
</comment>
<dbReference type="InterPro" id="IPR018228">
    <property type="entry name" value="DNase_TatD-rel_CS"/>
</dbReference>
<keyword evidence="3" id="KW-1185">Reference proteome</keyword>
<protein>
    <submittedName>
        <fullName evidence="2">TatD family hydrolase</fullName>
    </submittedName>
</protein>
<evidence type="ECO:0000313" key="3">
    <source>
        <dbReference type="Proteomes" id="UP000821846"/>
    </source>
</evidence>
<keyword evidence="1 2" id="KW-0378">Hydrolase</keyword>
<dbReference type="SUPFAM" id="SSF51556">
    <property type="entry name" value="Metallo-dependent hydrolases"/>
    <property type="match status" value="1"/>
</dbReference>